<comment type="caution">
    <text evidence="8">The sequence shown here is derived from an EMBL/GenBank/DDBJ whole genome shotgun (WGS) entry which is preliminary data.</text>
</comment>
<dbReference type="GO" id="GO:0016491">
    <property type="term" value="F:oxidoreductase activity"/>
    <property type="evidence" value="ECO:0007669"/>
    <property type="project" value="UniProtKB-KW"/>
</dbReference>
<dbReference type="AlphaFoldDB" id="A0A6L6X236"/>
<dbReference type="EMBL" id="WPNZ01000014">
    <property type="protein sequence ID" value="MVO87885.1"/>
    <property type="molecule type" value="Genomic_DNA"/>
</dbReference>
<keyword evidence="9" id="KW-1185">Reference proteome</keyword>
<feature type="compositionally biased region" description="Low complexity" evidence="6">
    <location>
        <begin position="69"/>
        <end position="99"/>
    </location>
</feature>
<protein>
    <submittedName>
        <fullName evidence="8">Thioredoxin domain-containing protein</fullName>
    </submittedName>
</protein>
<dbReference type="PANTHER" id="PTHR13887:SF14">
    <property type="entry name" value="DISULFIDE BOND FORMATION PROTEIN D"/>
    <property type="match status" value="1"/>
</dbReference>
<accession>A0A6L6X236</accession>
<keyword evidence="2" id="KW-0732">Signal</keyword>
<name>A0A6L6X236_9ACTN</name>
<dbReference type="Proteomes" id="UP000483802">
    <property type="component" value="Unassembled WGS sequence"/>
</dbReference>
<feature type="region of interest" description="Disordered" evidence="6">
    <location>
        <begin position="56"/>
        <end position="107"/>
    </location>
</feature>
<evidence type="ECO:0000256" key="3">
    <source>
        <dbReference type="ARBA" id="ARBA00023002"/>
    </source>
</evidence>
<feature type="compositionally biased region" description="Basic residues" evidence="6">
    <location>
        <begin position="1"/>
        <end position="20"/>
    </location>
</feature>
<keyword evidence="5" id="KW-0676">Redox-active center</keyword>
<evidence type="ECO:0000256" key="4">
    <source>
        <dbReference type="ARBA" id="ARBA00023157"/>
    </source>
</evidence>
<gene>
    <name evidence="8" type="ORF">GPA10_24790</name>
</gene>
<evidence type="ECO:0000256" key="6">
    <source>
        <dbReference type="SAM" id="MobiDB-lite"/>
    </source>
</evidence>
<feature type="domain" description="Thioredoxin-like fold" evidence="7">
    <location>
        <begin position="126"/>
        <end position="282"/>
    </location>
</feature>
<evidence type="ECO:0000313" key="8">
    <source>
        <dbReference type="EMBL" id="MVO87885.1"/>
    </source>
</evidence>
<evidence type="ECO:0000256" key="1">
    <source>
        <dbReference type="ARBA" id="ARBA00005791"/>
    </source>
</evidence>
<dbReference type="Gene3D" id="3.40.30.10">
    <property type="entry name" value="Glutaredoxin"/>
    <property type="match status" value="1"/>
</dbReference>
<evidence type="ECO:0000256" key="2">
    <source>
        <dbReference type="ARBA" id="ARBA00022729"/>
    </source>
</evidence>
<dbReference type="InterPro" id="IPR036249">
    <property type="entry name" value="Thioredoxin-like_sf"/>
</dbReference>
<reference evidence="8 9" key="1">
    <citation type="submission" date="2019-11" db="EMBL/GenBank/DDBJ databases">
        <title>Streptomyces typhae sp. nov., a novel endophytic actinomycete isolated from the root of cattail pollen (Typha angustifolia L.).</title>
        <authorList>
            <person name="Peng C."/>
        </authorList>
    </citation>
    <scope>NUCLEOTIDE SEQUENCE [LARGE SCALE GENOMIC DNA]</scope>
    <source>
        <strain evidence="9">p1417</strain>
    </source>
</reference>
<dbReference type="PANTHER" id="PTHR13887">
    <property type="entry name" value="GLUTATHIONE S-TRANSFERASE KAPPA"/>
    <property type="match status" value="1"/>
</dbReference>
<keyword evidence="4" id="KW-1015">Disulfide bond</keyword>
<dbReference type="InterPro" id="IPR012336">
    <property type="entry name" value="Thioredoxin-like_fold"/>
</dbReference>
<comment type="similarity">
    <text evidence="1">Belongs to the thioredoxin family. DsbA subfamily.</text>
</comment>
<dbReference type="SUPFAM" id="SSF52833">
    <property type="entry name" value="Thioredoxin-like"/>
    <property type="match status" value="1"/>
</dbReference>
<dbReference type="Pfam" id="PF13462">
    <property type="entry name" value="Thioredoxin_4"/>
    <property type="match status" value="1"/>
</dbReference>
<keyword evidence="3" id="KW-0560">Oxidoreductase</keyword>
<evidence type="ECO:0000313" key="9">
    <source>
        <dbReference type="Proteomes" id="UP000483802"/>
    </source>
</evidence>
<sequence>MVVRRSVRRSVGRSVRRSVRRSVSVSRTGRGGAASAAVVLLGALVAGCGGGGDDGKDWTGLPKGSASVDGAAPGESSGSSGSSGSSDGSGAPSPSQDPADVPEAKAPPASVGLLAGVPASVRGGVITLGKAGAKHTVKVYEDPRCPFCKKFEEGGAQALVRPLAAGNVKVEYTIASFLDRNFGGSGSANAANALRAAVGTGKFAAFHSAVFTNQPEESEDAFTPAFLLKIADTVGLRETAFLDAVNGNRYKSWVRTAMDAFTSDGISGTPTVVVDGKKAPSDSLYSETSFGKVLDEAEIS</sequence>
<organism evidence="8 9">
    <name type="scientific">Streptomyces typhae</name>
    <dbReference type="NCBI Taxonomy" id="2681492"/>
    <lineage>
        <taxon>Bacteria</taxon>
        <taxon>Bacillati</taxon>
        <taxon>Actinomycetota</taxon>
        <taxon>Actinomycetes</taxon>
        <taxon>Kitasatosporales</taxon>
        <taxon>Streptomycetaceae</taxon>
        <taxon>Streptomyces</taxon>
    </lineage>
</organism>
<evidence type="ECO:0000256" key="5">
    <source>
        <dbReference type="ARBA" id="ARBA00023284"/>
    </source>
</evidence>
<evidence type="ECO:0000259" key="7">
    <source>
        <dbReference type="Pfam" id="PF13462"/>
    </source>
</evidence>
<proteinExistence type="inferred from homology"/>
<feature type="region of interest" description="Disordered" evidence="6">
    <location>
        <begin position="1"/>
        <end position="28"/>
    </location>
</feature>